<dbReference type="OrthoDB" id="6418713at2759"/>
<feature type="transmembrane region" description="Helical" evidence="5">
    <location>
        <begin position="177"/>
        <end position="195"/>
    </location>
</feature>
<feature type="transmembrane region" description="Helical" evidence="5">
    <location>
        <begin position="278"/>
        <end position="300"/>
    </location>
</feature>
<protein>
    <submittedName>
        <fullName evidence="7">Glucose-6-phosphate/phosphate translocator 2</fullName>
    </submittedName>
</protein>
<feature type="transmembrane region" description="Helical" evidence="5">
    <location>
        <begin position="116"/>
        <end position="133"/>
    </location>
</feature>
<dbReference type="SUPFAM" id="SSF103481">
    <property type="entry name" value="Multidrug resistance efflux transporter EmrE"/>
    <property type="match status" value="1"/>
</dbReference>
<name>A0A833QEN6_9POAL</name>
<comment type="subcellular location">
    <subcellularLocation>
        <location evidence="1">Membrane</location>
        <topology evidence="1">Multi-pass membrane protein</topology>
    </subcellularLocation>
</comment>
<dbReference type="GO" id="GO:0016020">
    <property type="term" value="C:membrane"/>
    <property type="evidence" value="ECO:0007669"/>
    <property type="project" value="UniProtKB-SubCell"/>
</dbReference>
<dbReference type="InterPro" id="IPR004853">
    <property type="entry name" value="Sugar_P_trans_dom"/>
</dbReference>
<comment type="caution">
    <text evidence="7">The sequence shown here is derived from an EMBL/GenBank/DDBJ whole genome shotgun (WGS) entry which is preliminary data.</text>
</comment>
<evidence type="ECO:0000256" key="5">
    <source>
        <dbReference type="SAM" id="Phobius"/>
    </source>
</evidence>
<evidence type="ECO:0000256" key="4">
    <source>
        <dbReference type="ARBA" id="ARBA00023136"/>
    </source>
</evidence>
<dbReference type="AlphaFoldDB" id="A0A833QEN6"/>
<accession>A0A833QEN6</accession>
<feature type="transmembrane region" description="Helical" evidence="5">
    <location>
        <begin position="312"/>
        <end position="335"/>
    </location>
</feature>
<keyword evidence="3 5" id="KW-1133">Transmembrane helix</keyword>
<dbReference type="PANTHER" id="PTHR11132">
    <property type="entry name" value="SOLUTE CARRIER FAMILY 35"/>
    <property type="match status" value="1"/>
</dbReference>
<gene>
    <name evidence="7" type="ORF">FCM35_KLT14963</name>
</gene>
<dbReference type="EMBL" id="SWLB01000028">
    <property type="protein sequence ID" value="KAF3320829.1"/>
    <property type="molecule type" value="Genomic_DNA"/>
</dbReference>
<evidence type="ECO:0000259" key="6">
    <source>
        <dbReference type="Pfam" id="PF03151"/>
    </source>
</evidence>
<feature type="transmembrane region" description="Helical" evidence="5">
    <location>
        <begin position="247"/>
        <end position="266"/>
    </location>
</feature>
<reference evidence="7" key="1">
    <citation type="submission" date="2020-01" db="EMBL/GenBank/DDBJ databases">
        <title>Genome sequence of Kobresia littledalei, the first chromosome-level genome in the family Cyperaceae.</title>
        <authorList>
            <person name="Qu G."/>
        </authorList>
    </citation>
    <scope>NUCLEOTIDE SEQUENCE</scope>
    <source>
        <strain evidence="7">C.B.Clarke</strain>
        <tissue evidence="7">Leaf</tissue>
    </source>
</reference>
<keyword evidence="4 5" id="KW-0472">Membrane</keyword>
<dbReference type="Pfam" id="PF03151">
    <property type="entry name" value="TPT"/>
    <property type="match status" value="1"/>
</dbReference>
<feature type="transmembrane region" description="Helical" evidence="5">
    <location>
        <begin position="377"/>
        <end position="394"/>
    </location>
</feature>
<evidence type="ECO:0000313" key="7">
    <source>
        <dbReference type="EMBL" id="KAF3320829.1"/>
    </source>
</evidence>
<evidence type="ECO:0000313" key="8">
    <source>
        <dbReference type="Proteomes" id="UP000623129"/>
    </source>
</evidence>
<keyword evidence="2 5" id="KW-0812">Transmembrane</keyword>
<keyword evidence="8" id="KW-1185">Reference proteome</keyword>
<dbReference type="Proteomes" id="UP000623129">
    <property type="component" value="Unassembled WGS sequence"/>
</dbReference>
<organism evidence="7 8">
    <name type="scientific">Carex littledalei</name>
    <dbReference type="NCBI Taxonomy" id="544730"/>
    <lineage>
        <taxon>Eukaryota</taxon>
        <taxon>Viridiplantae</taxon>
        <taxon>Streptophyta</taxon>
        <taxon>Embryophyta</taxon>
        <taxon>Tracheophyta</taxon>
        <taxon>Spermatophyta</taxon>
        <taxon>Magnoliopsida</taxon>
        <taxon>Liliopsida</taxon>
        <taxon>Poales</taxon>
        <taxon>Cyperaceae</taxon>
        <taxon>Cyperoideae</taxon>
        <taxon>Cariceae</taxon>
        <taxon>Carex</taxon>
        <taxon>Carex subgen. Euthyceras</taxon>
    </lineage>
</organism>
<feature type="domain" description="Sugar phosphate transporter" evidence="6">
    <location>
        <begin position="116"/>
        <end position="394"/>
    </location>
</feature>
<feature type="transmembrane region" description="Helical" evidence="5">
    <location>
        <begin position="145"/>
        <end position="165"/>
    </location>
</feature>
<dbReference type="InterPro" id="IPR050186">
    <property type="entry name" value="TPT_transporter"/>
</dbReference>
<evidence type="ECO:0000256" key="1">
    <source>
        <dbReference type="ARBA" id="ARBA00004141"/>
    </source>
</evidence>
<dbReference type="InterPro" id="IPR037185">
    <property type="entry name" value="EmrE-like"/>
</dbReference>
<evidence type="ECO:0000256" key="3">
    <source>
        <dbReference type="ARBA" id="ARBA00022989"/>
    </source>
</evidence>
<proteinExistence type="predicted"/>
<evidence type="ECO:0000256" key="2">
    <source>
        <dbReference type="ARBA" id="ARBA00022692"/>
    </source>
</evidence>
<sequence>MEASRCLSSPVQWSLLSSNNGAGDRRQDLYNMRAISCNCPSLLNSRATDRSCSVSGAHKAPSRVVLRSSYKCLAIASPFLGTDQLQSTVHRSGNNKRRSTVHQVKALWKPNQRGNIVLYFTTWWALNVVFNIYNKVVLNIFPFPWLTATLALAAGSIIMLCSWCMNFVKPPKVDSEFWLALLPVAIAHSVGHVAATVSMSKVAVSFTHRACVDVHARGDVPTPVYLSLVPIIVGCSLAAATELNFDLVGFLGAIISNLAFVFRNIFSKRGMKGRSISGINYYACPSILSLLILTPFALLLEGPKLWAVGWQRALLLIGPDFFWWVVAQSVFCHLYNQFSYISLENEISALTFSIGNTMKRISVTVSSIMIFRTPVRPLNIIGAAIAIIGAYIYSQAGAPIGTM</sequence>